<comment type="cofactor">
    <cofactor evidence="1">
        <name>heme c</name>
        <dbReference type="ChEBI" id="CHEBI:61717"/>
    </cofactor>
</comment>
<feature type="binding site" description="covalent" evidence="17">
    <location>
        <position position="100"/>
    </location>
    <ligand>
        <name>heme c</name>
        <dbReference type="ChEBI" id="CHEBI:61717"/>
        <label>1</label>
    </ligand>
</feature>
<feature type="domain" description="Cytochrome c" evidence="20">
    <location>
        <begin position="82"/>
        <end position="167"/>
    </location>
</feature>
<keyword evidence="10 15" id="KW-0249">Electron transport</keyword>
<keyword evidence="6 15" id="KW-0808">Transferase</keyword>
<dbReference type="GO" id="GO:0070069">
    <property type="term" value="C:cytochrome complex"/>
    <property type="evidence" value="ECO:0007669"/>
    <property type="project" value="InterPro"/>
</dbReference>
<dbReference type="SUPFAM" id="SSF46626">
    <property type="entry name" value="Cytochrome c"/>
    <property type="match status" value="2"/>
</dbReference>
<feature type="binding site" description="axial binding residue" evidence="18">
    <location>
        <position position="201"/>
    </location>
    <ligand>
        <name>heme c</name>
        <dbReference type="ChEBI" id="CHEBI:61717"/>
        <label>2</label>
    </ligand>
    <ligandPart>
        <name>Fe</name>
        <dbReference type="ChEBI" id="CHEBI:18248"/>
    </ligandPart>
</feature>
<dbReference type="Gene3D" id="1.10.760.10">
    <property type="entry name" value="Cytochrome c-like domain"/>
    <property type="match status" value="2"/>
</dbReference>
<feature type="binding site" description="axial binding residue" evidence="18">
    <location>
        <position position="242"/>
    </location>
    <ligand>
        <name>heme c</name>
        <dbReference type="ChEBI" id="CHEBI:61717"/>
        <label>2</label>
    </ligand>
    <ligandPart>
        <name>Fe</name>
        <dbReference type="ChEBI" id="CHEBI:18248"/>
    </ligandPart>
</feature>
<dbReference type="OrthoDB" id="7916986at2"/>
<evidence type="ECO:0000256" key="6">
    <source>
        <dbReference type="ARBA" id="ARBA00022679"/>
    </source>
</evidence>
<gene>
    <name evidence="21" type="primary">soxA</name>
    <name evidence="21" type="ORF">DRV84_11485</name>
</gene>
<keyword evidence="11 15" id="KW-0408">Iron</keyword>
<evidence type="ECO:0000313" key="21">
    <source>
        <dbReference type="EMBL" id="REC55631.1"/>
    </source>
</evidence>
<dbReference type="InterPro" id="IPR025710">
    <property type="entry name" value="SoxA"/>
</dbReference>
<evidence type="ECO:0000256" key="8">
    <source>
        <dbReference type="ARBA" id="ARBA00022729"/>
    </source>
</evidence>
<dbReference type="GO" id="GO:0019417">
    <property type="term" value="P:sulfur oxidation"/>
    <property type="evidence" value="ECO:0007669"/>
    <property type="project" value="InterPro"/>
</dbReference>
<evidence type="ECO:0000256" key="15">
    <source>
        <dbReference type="PIRNR" id="PIRNR038455"/>
    </source>
</evidence>
<evidence type="ECO:0000256" key="16">
    <source>
        <dbReference type="PIRSR" id="PIRSR038455-1"/>
    </source>
</evidence>
<dbReference type="Pfam" id="PF21342">
    <property type="entry name" value="SoxA-TsdA_cyt-c"/>
    <property type="match status" value="2"/>
</dbReference>
<evidence type="ECO:0000256" key="1">
    <source>
        <dbReference type="ARBA" id="ARBA00001926"/>
    </source>
</evidence>
<evidence type="ECO:0000256" key="17">
    <source>
        <dbReference type="PIRSR" id="PIRSR038455-2"/>
    </source>
</evidence>
<comment type="catalytic activity">
    <reaction evidence="13 15">
        <text>L-cysteinyl-[SoxY protein] + thiosulfate + 2 Fe(III)-[cytochrome c] = S-sulfosulfanyl-L-cysteinyl-[SoxY protein] + 2 Fe(II)-[cytochrome c] + 2 H(+)</text>
        <dbReference type="Rhea" id="RHEA:56720"/>
        <dbReference type="Rhea" id="RHEA-COMP:10350"/>
        <dbReference type="Rhea" id="RHEA-COMP:14328"/>
        <dbReference type="Rhea" id="RHEA-COMP:14399"/>
        <dbReference type="Rhea" id="RHEA-COMP:14691"/>
        <dbReference type="ChEBI" id="CHEBI:15378"/>
        <dbReference type="ChEBI" id="CHEBI:29033"/>
        <dbReference type="ChEBI" id="CHEBI:29034"/>
        <dbReference type="ChEBI" id="CHEBI:29950"/>
        <dbReference type="ChEBI" id="CHEBI:33542"/>
        <dbReference type="ChEBI" id="CHEBI:139321"/>
        <dbReference type="EC" id="2.8.5.2"/>
    </reaction>
</comment>
<accession>A0A3D9BQJ7</accession>
<comment type="subunit">
    <text evidence="3 15">Heterodimer of SoxA and SoxX.</text>
</comment>
<evidence type="ECO:0000256" key="7">
    <source>
        <dbReference type="ARBA" id="ARBA00022723"/>
    </source>
</evidence>
<dbReference type="GO" id="GO:0009055">
    <property type="term" value="F:electron transfer activity"/>
    <property type="evidence" value="ECO:0007669"/>
    <property type="project" value="InterPro"/>
</dbReference>
<organism evidence="21 22">
    <name type="scientific">Rhodosalinus sediminis</name>
    <dbReference type="NCBI Taxonomy" id="1940533"/>
    <lineage>
        <taxon>Bacteria</taxon>
        <taxon>Pseudomonadati</taxon>
        <taxon>Pseudomonadota</taxon>
        <taxon>Alphaproteobacteria</taxon>
        <taxon>Rhodobacterales</taxon>
        <taxon>Paracoccaceae</taxon>
        <taxon>Rhodosalinus</taxon>
    </lineage>
</organism>
<evidence type="ECO:0000256" key="13">
    <source>
        <dbReference type="ARBA" id="ARBA00048077"/>
    </source>
</evidence>
<proteinExistence type="inferred from homology"/>
<dbReference type="GO" id="GO:0046872">
    <property type="term" value="F:metal ion binding"/>
    <property type="evidence" value="ECO:0007669"/>
    <property type="project" value="UniProtKB-KW"/>
</dbReference>
<feature type="binding site" description="covalent" evidence="17">
    <location>
        <position position="200"/>
    </location>
    <ligand>
        <name>heme c</name>
        <dbReference type="ChEBI" id="CHEBI:61717"/>
        <label>2</label>
    </ligand>
</feature>
<feature type="binding site" description="covalent" evidence="17">
    <location>
        <position position="97"/>
    </location>
    <ligand>
        <name>heme c</name>
        <dbReference type="ChEBI" id="CHEBI:61717"/>
        <label>1</label>
    </ligand>
</feature>
<dbReference type="GO" id="GO:0020037">
    <property type="term" value="F:heme binding"/>
    <property type="evidence" value="ECO:0007669"/>
    <property type="project" value="InterPro"/>
</dbReference>
<dbReference type="GO" id="GO:0016669">
    <property type="term" value="F:oxidoreductase activity, acting on a sulfur group of donors, cytochrome as acceptor"/>
    <property type="evidence" value="ECO:0007669"/>
    <property type="project" value="InterPro"/>
</dbReference>
<feature type="domain" description="Cytochrome c" evidence="20">
    <location>
        <begin position="181"/>
        <end position="274"/>
    </location>
</feature>
<evidence type="ECO:0000256" key="19">
    <source>
        <dbReference type="SAM" id="SignalP"/>
    </source>
</evidence>
<dbReference type="AlphaFoldDB" id="A0A3D9BQJ7"/>
<evidence type="ECO:0000256" key="3">
    <source>
        <dbReference type="ARBA" id="ARBA00011530"/>
    </source>
</evidence>
<sequence length="281" mass="31584">MKFNTMTAAAALALVTPAMLAANPDAKLVVNGQIEMTTETEAPEHLDGLRTIRSGWTFRTEETQSLQMDDFDNPAMIYVDEARDAWYAKDGAADQSCASCHEDPESLEGLRAELPKWNEEAGKVYTAEMYVNECRTERMEAEPWGWDSQEMKNMTALISSVSRGMTVDVQIDGPVRETWERGKEIYYTRYGQLELACATCHEENYDMNIRADHLSQGHINGFPTYRLKQANLVSMHNRFNGCIRDTRGVPYEIGSEDFVALELYVASRGNGLSVEGPAVRN</sequence>
<comment type="caution">
    <text evidence="21">The sequence shown here is derived from an EMBL/GenBank/DDBJ whole genome shotgun (WGS) entry which is preliminary data.</text>
</comment>
<dbReference type="GO" id="GO:0004792">
    <property type="term" value="F:thiosulfate-cyanide sulfurtransferase activity"/>
    <property type="evidence" value="ECO:0007669"/>
    <property type="project" value="UniProtKB-ARBA"/>
</dbReference>
<dbReference type="GO" id="GO:0042597">
    <property type="term" value="C:periplasmic space"/>
    <property type="evidence" value="ECO:0007669"/>
    <property type="project" value="UniProtKB-SubCell"/>
</dbReference>
<evidence type="ECO:0000256" key="14">
    <source>
        <dbReference type="ARBA" id="ARBA00048423"/>
    </source>
</evidence>
<evidence type="ECO:0000256" key="9">
    <source>
        <dbReference type="ARBA" id="ARBA00022764"/>
    </source>
</evidence>
<protein>
    <recommendedName>
        <fullName evidence="15">SoxAX cytochrome complex subunit A</fullName>
        <ecNumber evidence="15">2.8.5.2</ecNumber>
    </recommendedName>
    <alternativeName>
        <fullName evidence="15">Protein SoxA</fullName>
    </alternativeName>
    <alternativeName>
        <fullName evidence="15">Sulfur oxidizing protein A</fullName>
    </alternativeName>
    <alternativeName>
        <fullName evidence="15">Thiosulfate-oxidizing multienzyme system protein SoxA</fullName>
    </alternativeName>
</protein>
<keyword evidence="8 19" id="KW-0732">Signal</keyword>
<dbReference type="Proteomes" id="UP000257131">
    <property type="component" value="Unassembled WGS sequence"/>
</dbReference>
<evidence type="ECO:0000256" key="4">
    <source>
        <dbReference type="ARBA" id="ARBA00022448"/>
    </source>
</evidence>
<dbReference type="NCBIfam" id="TIGR04484">
    <property type="entry name" value="thiosulf_SoxA"/>
    <property type="match status" value="1"/>
</dbReference>
<name>A0A3D9BQJ7_9RHOB</name>
<keyword evidence="4 15" id="KW-0813">Transport</keyword>
<feature type="binding site" description="covalent" evidence="17">
    <location>
        <position position="197"/>
    </location>
    <ligand>
        <name>heme c</name>
        <dbReference type="ChEBI" id="CHEBI:61717"/>
        <label>2</label>
    </ligand>
</feature>
<evidence type="ECO:0000313" key="22">
    <source>
        <dbReference type="Proteomes" id="UP000257131"/>
    </source>
</evidence>
<keyword evidence="22" id="KW-1185">Reference proteome</keyword>
<evidence type="ECO:0000259" key="20">
    <source>
        <dbReference type="Pfam" id="PF21342"/>
    </source>
</evidence>
<comment type="similarity">
    <text evidence="12 15">Belongs to the SoxA family.</text>
</comment>
<dbReference type="EMBL" id="QOHR01000017">
    <property type="protein sequence ID" value="REC55631.1"/>
    <property type="molecule type" value="Genomic_DNA"/>
</dbReference>
<keyword evidence="9 15" id="KW-0574">Periplasm</keyword>
<dbReference type="RefSeq" id="WP_115980759.1">
    <property type="nucleotide sequence ID" value="NZ_QOHR01000017.1"/>
</dbReference>
<dbReference type="FunFam" id="1.10.760.10:FF:000030">
    <property type="entry name" value="L-cysteine S-thiosulfotransferase subunit SoxA"/>
    <property type="match status" value="1"/>
</dbReference>
<evidence type="ECO:0000256" key="12">
    <source>
        <dbReference type="ARBA" id="ARBA00025746"/>
    </source>
</evidence>
<dbReference type="InterPro" id="IPR009056">
    <property type="entry name" value="Cyt_c-like_dom"/>
</dbReference>
<evidence type="ECO:0000256" key="18">
    <source>
        <dbReference type="PIRSR" id="PIRSR038455-3"/>
    </source>
</evidence>
<evidence type="ECO:0000256" key="5">
    <source>
        <dbReference type="ARBA" id="ARBA00022617"/>
    </source>
</evidence>
<comment type="subcellular location">
    <subcellularLocation>
        <location evidence="2 15">Periplasm</location>
    </subcellularLocation>
</comment>
<evidence type="ECO:0000256" key="2">
    <source>
        <dbReference type="ARBA" id="ARBA00004418"/>
    </source>
</evidence>
<feature type="signal peptide" evidence="19">
    <location>
        <begin position="1"/>
        <end position="21"/>
    </location>
</feature>
<dbReference type="InterPro" id="IPR036909">
    <property type="entry name" value="Cyt_c-like_dom_sf"/>
</dbReference>
<feature type="binding site" description="axial binding residue" evidence="18">
    <location>
        <position position="134"/>
    </location>
    <ligand>
        <name>heme c</name>
        <dbReference type="ChEBI" id="CHEBI:61717"/>
        <label>1</label>
    </ligand>
    <ligandPart>
        <name>Fe</name>
        <dbReference type="ChEBI" id="CHEBI:18248"/>
    </ligandPart>
</feature>
<feature type="chain" id="PRO_5017633526" description="SoxAX cytochrome complex subunit A" evidence="19">
    <location>
        <begin position="22"/>
        <end position="281"/>
    </location>
</feature>
<keyword evidence="7 15" id="KW-0479">Metal-binding</keyword>
<dbReference type="EC" id="2.8.5.2" evidence="15"/>
<evidence type="ECO:0000256" key="10">
    <source>
        <dbReference type="ARBA" id="ARBA00022982"/>
    </source>
</evidence>
<reference evidence="21 22" key="1">
    <citation type="journal article" date="2017" name="Int. J. Syst. Evol. Microbiol.">
        <title>Rhodosalinus sediminis gen. nov., sp. nov., isolated from marine saltern.</title>
        <authorList>
            <person name="Guo L.Y."/>
            <person name="Ling S.K."/>
            <person name="Li C.M."/>
            <person name="Chen G.J."/>
            <person name="Du Z.J."/>
        </authorList>
    </citation>
    <scope>NUCLEOTIDE SEQUENCE [LARGE SCALE GENOMIC DNA]</scope>
    <source>
        <strain evidence="21 22">WDN1C137</strain>
    </source>
</reference>
<dbReference type="GO" id="GO:0046982">
    <property type="term" value="F:protein heterodimerization activity"/>
    <property type="evidence" value="ECO:0007669"/>
    <property type="project" value="UniProtKB-ARBA"/>
</dbReference>
<feature type="active site" description="Cysteine persulfide intermediate" evidence="16">
    <location>
        <position position="242"/>
    </location>
</feature>
<dbReference type="PIRSF" id="PIRSF038455">
    <property type="entry name" value="SoxA"/>
    <property type="match status" value="1"/>
</dbReference>
<evidence type="ECO:0000256" key="11">
    <source>
        <dbReference type="ARBA" id="ARBA00023004"/>
    </source>
</evidence>
<feature type="binding site" evidence="17">
    <location>
        <position position="238"/>
    </location>
    <ligand>
        <name>substrate</name>
    </ligand>
</feature>
<comment type="cofactor">
    <cofactor evidence="17">
        <name>heme</name>
        <dbReference type="ChEBI" id="CHEBI:30413"/>
    </cofactor>
    <text evidence="17">Binds 2 heme groups per subunit.</text>
</comment>
<comment type="catalytic activity">
    <reaction evidence="14 15">
        <text>S-sulfanyl-L-cysteinyl-[SoxY protein] + thiosulfate + 2 Fe(III)-[cytochrome c] = S-(2-sulfodisulfanyl)-L-cysteinyl-[SoxY protein] + 2 Fe(II)-[cytochrome c] + 2 H(+)</text>
        <dbReference type="Rhea" id="RHEA:51224"/>
        <dbReference type="Rhea" id="RHEA-COMP:10350"/>
        <dbReference type="Rhea" id="RHEA-COMP:14399"/>
        <dbReference type="Rhea" id="RHEA-COMP:14689"/>
        <dbReference type="Rhea" id="RHEA-COMP:14690"/>
        <dbReference type="ChEBI" id="CHEBI:15378"/>
        <dbReference type="ChEBI" id="CHEBI:29033"/>
        <dbReference type="ChEBI" id="CHEBI:29034"/>
        <dbReference type="ChEBI" id="CHEBI:33542"/>
        <dbReference type="ChEBI" id="CHEBI:61963"/>
        <dbReference type="ChEBI" id="CHEBI:140664"/>
        <dbReference type="EC" id="2.8.5.2"/>
    </reaction>
</comment>
<feature type="binding site" description="axial binding residue" evidence="18">
    <location>
        <position position="101"/>
    </location>
    <ligand>
        <name>heme c</name>
        <dbReference type="ChEBI" id="CHEBI:61717"/>
        <label>1</label>
    </ligand>
    <ligandPart>
        <name>Fe</name>
        <dbReference type="ChEBI" id="CHEBI:18248"/>
    </ligandPart>
</feature>
<keyword evidence="5 15" id="KW-0349">Heme</keyword>